<dbReference type="HOGENOM" id="CLU_013985_3_4_5"/>
<dbReference type="RefSeq" id="WP_006271453.1">
    <property type="nucleotide sequence ID" value="NZ_GL883077.1"/>
</dbReference>
<dbReference type="eggNOG" id="COG1670">
    <property type="taxonomic scope" value="Bacteria"/>
</dbReference>
<dbReference type="Pfam" id="PF13302">
    <property type="entry name" value="Acetyltransf_3"/>
    <property type="match status" value="1"/>
</dbReference>
<evidence type="ECO:0000259" key="1">
    <source>
        <dbReference type="PROSITE" id="PS51186"/>
    </source>
</evidence>
<keyword evidence="2" id="KW-0808">Transferase</keyword>
<accession>F4QLD3</accession>
<feature type="domain" description="N-acetyltransferase" evidence="1">
    <location>
        <begin position="31"/>
        <end position="198"/>
    </location>
</feature>
<dbReference type="PANTHER" id="PTHR43792:SF16">
    <property type="entry name" value="N-ACETYLTRANSFERASE DOMAIN-CONTAINING PROTEIN"/>
    <property type="match status" value="1"/>
</dbReference>
<dbReference type="STRING" id="715226.ABI_07120"/>
<dbReference type="Proteomes" id="UP000006512">
    <property type="component" value="Unassembled WGS sequence"/>
</dbReference>
<dbReference type="GO" id="GO:0016747">
    <property type="term" value="F:acyltransferase activity, transferring groups other than amino-acyl groups"/>
    <property type="evidence" value="ECO:0007669"/>
    <property type="project" value="InterPro"/>
</dbReference>
<dbReference type="InterPro" id="IPR000182">
    <property type="entry name" value="GNAT_dom"/>
</dbReference>
<name>F4QLD3_9CAUL</name>
<dbReference type="InterPro" id="IPR016181">
    <property type="entry name" value="Acyl_CoA_acyltransferase"/>
</dbReference>
<dbReference type="PROSITE" id="PS51186">
    <property type="entry name" value="GNAT"/>
    <property type="match status" value="1"/>
</dbReference>
<dbReference type="InterPro" id="IPR051531">
    <property type="entry name" value="N-acetyltransferase"/>
</dbReference>
<dbReference type="EMBL" id="GL883077">
    <property type="protein sequence ID" value="EGF92278.1"/>
    <property type="molecule type" value="Genomic_DNA"/>
</dbReference>
<proteinExistence type="predicted"/>
<gene>
    <name evidence="2" type="ORF">ABI_07120</name>
</gene>
<dbReference type="AlphaFoldDB" id="F4QLD3"/>
<evidence type="ECO:0000313" key="2">
    <source>
        <dbReference type="EMBL" id="EGF92278.1"/>
    </source>
</evidence>
<organism evidence="2 3">
    <name type="scientific">Asticcacaulis biprosthecium C19</name>
    <dbReference type="NCBI Taxonomy" id="715226"/>
    <lineage>
        <taxon>Bacteria</taxon>
        <taxon>Pseudomonadati</taxon>
        <taxon>Pseudomonadota</taxon>
        <taxon>Alphaproteobacteria</taxon>
        <taxon>Caulobacterales</taxon>
        <taxon>Caulobacteraceae</taxon>
        <taxon>Asticcacaulis</taxon>
    </lineage>
</organism>
<sequence length="198" mass="22062">MIMNSYASDADGPVRPENLSSGAISIETSRLSLNALRDTDLDDLMAVFCGRSSARMTHTVPHPFKREDAERLLANMMAKPYAYWAIRREDERLIGVISLTRATCGKTPDMHHFGPNLGIFVAPEHQGHGLAVEAIDALLRWVKKRKLHQIIHAAHFADNDKAAQALIQADFLYTGRRTQEASTARGGEHLALHMIRIL</sequence>
<reference evidence="3" key="1">
    <citation type="submission" date="2011-03" db="EMBL/GenBank/DDBJ databases">
        <title>Draft genome sequence of Brevundimonas diminuta.</title>
        <authorList>
            <person name="Brown P.J.B."/>
            <person name="Buechlein A."/>
            <person name="Hemmerich C."/>
            <person name="Brun Y.V."/>
        </authorList>
    </citation>
    <scope>NUCLEOTIDE SEQUENCE [LARGE SCALE GENOMIC DNA]</scope>
    <source>
        <strain evidence="3">C19</strain>
    </source>
</reference>
<keyword evidence="3" id="KW-1185">Reference proteome</keyword>
<evidence type="ECO:0000313" key="3">
    <source>
        <dbReference type="Proteomes" id="UP000006512"/>
    </source>
</evidence>
<dbReference type="CDD" id="cd04301">
    <property type="entry name" value="NAT_SF"/>
    <property type="match status" value="1"/>
</dbReference>
<protein>
    <submittedName>
        <fullName evidence="2">Acetyltransferase GNAT family protein</fullName>
    </submittedName>
</protein>
<dbReference type="SUPFAM" id="SSF55729">
    <property type="entry name" value="Acyl-CoA N-acyltransferases (Nat)"/>
    <property type="match status" value="1"/>
</dbReference>
<dbReference type="Gene3D" id="3.40.630.30">
    <property type="match status" value="1"/>
</dbReference>
<dbReference type="PANTHER" id="PTHR43792">
    <property type="entry name" value="GNAT FAMILY, PUTATIVE (AFU_ORTHOLOGUE AFUA_3G00765)-RELATED-RELATED"/>
    <property type="match status" value="1"/>
</dbReference>